<feature type="chain" id="PRO_5037323666" evidence="1">
    <location>
        <begin position="26"/>
        <end position="156"/>
    </location>
</feature>
<gene>
    <name evidence="2" type="ORF">I2H38_00060</name>
</gene>
<protein>
    <submittedName>
        <fullName evidence="2">Uncharacterized protein</fullName>
    </submittedName>
</protein>
<accession>A0A931BQB0</accession>
<reference evidence="2" key="1">
    <citation type="submission" date="2020-11" db="EMBL/GenBank/DDBJ databases">
        <authorList>
            <person name="Kim M.K."/>
        </authorList>
    </citation>
    <scope>NUCLEOTIDE SEQUENCE</scope>
    <source>
        <strain evidence="2">BT350</strain>
    </source>
</reference>
<evidence type="ECO:0000313" key="3">
    <source>
        <dbReference type="Proteomes" id="UP000599312"/>
    </source>
</evidence>
<keyword evidence="1" id="KW-0732">Signal</keyword>
<name>A0A931BQB0_9HYPH</name>
<dbReference type="AlphaFoldDB" id="A0A931BQB0"/>
<dbReference type="Proteomes" id="UP000599312">
    <property type="component" value="Unassembled WGS sequence"/>
</dbReference>
<organism evidence="2 3">
    <name type="scientific">Microvirga alba</name>
    <dbReference type="NCBI Taxonomy" id="2791025"/>
    <lineage>
        <taxon>Bacteria</taxon>
        <taxon>Pseudomonadati</taxon>
        <taxon>Pseudomonadota</taxon>
        <taxon>Alphaproteobacteria</taxon>
        <taxon>Hyphomicrobiales</taxon>
        <taxon>Methylobacteriaceae</taxon>
        <taxon>Microvirga</taxon>
    </lineage>
</organism>
<evidence type="ECO:0000313" key="2">
    <source>
        <dbReference type="EMBL" id="MBF9231760.1"/>
    </source>
</evidence>
<comment type="caution">
    <text evidence="2">The sequence shown here is derived from an EMBL/GenBank/DDBJ whole genome shotgun (WGS) entry which is preliminary data.</text>
</comment>
<sequence length="156" mass="16517">MTHIRSHLAAAFTVAGIFVAAPALAQSSNCQDAQKFLTERQSLIQQINKLGDGGKKKQVDPRDACGIFTKLAANGDVGMKWITANKDWCQVPDQFADNFKQDHARAVEMKGKACQAAAKIAEMEKQAKKQAQQGGAPGLLGGGGLTGSYSMPKGAL</sequence>
<dbReference type="EMBL" id="JADQDO010000001">
    <property type="protein sequence ID" value="MBF9231760.1"/>
    <property type="molecule type" value="Genomic_DNA"/>
</dbReference>
<proteinExistence type="predicted"/>
<keyword evidence="3" id="KW-1185">Reference proteome</keyword>
<evidence type="ECO:0000256" key="1">
    <source>
        <dbReference type="SAM" id="SignalP"/>
    </source>
</evidence>
<dbReference type="RefSeq" id="WP_196269769.1">
    <property type="nucleotide sequence ID" value="NZ_JADQDO010000001.1"/>
</dbReference>
<feature type="signal peptide" evidence="1">
    <location>
        <begin position="1"/>
        <end position="25"/>
    </location>
</feature>